<sequence length="296" mass="31854">MQASEPQRSPAAVTWVASVQMEPAIGETAANIARSIELVEQAAAQGARLVVLPELANTGYMFDSRDEAYALAEAVPEGPSSQAWIALAQRLGIYLVAGIAERAGGRLYNSALVAGPDGYLGTYRKLHLWGDENLYFEAGDLGLPVFDTELGRIGVAICYDGWFPEVYRLLAVRGADIVAVPTNWVPMPGQTRDGPVMAHALTMSGAHSNGLTVVCADRVGTERGQPFVGRSLIVGSQGWTAAGPASIDQEEVLLAPIDLKASRRARQLNDFNHVLRDRRRDIYDEQLGAAAGLRQR</sequence>
<evidence type="ECO:0000313" key="3">
    <source>
        <dbReference type="EMBL" id="RPJ89687.1"/>
    </source>
</evidence>
<reference evidence="3 4" key="1">
    <citation type="submission" date="2018-08" db="EMBL/GenBank/DDBJ databases">
        <title>Achromobacter xylosoxidans Genome sequencing and assembly.</title>
        <authorList>
            <person name="Wang R."/>
            <person name="Rensing C."/>
            <person name="Li Y."/>
        </authorList>
    </citation>
    <scope>NUCLEOTIDE SEQUENCE [LARGE SCALE GENOMIC DNA]</scope>
    <source>
        <strain evidence="3 4">GD003A</strain>
    </source>
</reference>
<evidence type="ECO:0000256" key="1">
    <source>
        <dbReference type="ARBA" id="ARBA00022801"/>
    </source>
</evidence>
<evidence type="ECO:0000259" key="2">
    <source>
        <dbReference type="PROSITE" id="PS50263"/>
    </source>
</evidence>
<feature type="domain" description="CN hydrolase" evidence="2">
    <location>
        <begin position="14"/>
        <end position="259"/>
    </location>
</feature>
<dbReference type="AlphaFoldDB" id="A0A424W8Z9"/>
<comment type="caution">
    <text evidence="3">The sequence shown here is derived from an EMBL/GenBank/DDBJ whole genome shotgun (WGS) entry which is preliminary data.</text>
</comment>
<accession>A0A424W8Z9</accession>
<evidence type="ECO:0000313" key="4">
    <source>
        <dbReference type="Proteomes" id="UP000285324"/>
    </source>
</evidence>
<dbReference type="GO" id="GO:0016811">
    <property type="term" value="F:hydrolase activity, acting on carbon-nitrogen (but not peptide) bonds, in linear amides"/>
    <property type="evidence" value="ECO:0007669"/>
    <property type="project" value="TreeGrafter"/>
</dbReference>
<dbReference type="InterPro" id="IPR036526">
    <property type="entry name" value="C-N_Hydrolase_sf"/>
</dbReference>
<dbReference type="InterPro" id="IPR050345">
    <property type="entry name" value="Aliph_Amidase/BUP"/>
</dbReference>
<dbReference type="Gene3D" id="3.60.110.10">
    <property type="entry name" value="Carbon-nitrogen hydrolase"/>
    <property type="match status" value="1"/>
</dbReference>
<dbReference type="RefSeq" id="WP_059374365.1">
    <property type="nucleotide sequence ID" value="NZ_CP061008.1"/>
</dbReference>
<dbReference type="PANTHER" id="PTHR43674">
    <property type="entry name" value="NITRILASE C965.09-RELATED"/>
    <property type="match status" value="1"/>
</dbReference>
<dbReference type="Pfam" id="PF00795">
    <property type="entry name" value="CN_hydrolase"/>
    <property type="match status" value="1"/>
</dbReference>
<protein>
    <submittedName>
        <fullName evidence="3">Hydratase</fullName>
    </submittedName>
</protein>
<keyword evidence="1" id="KW-0378">Hydrolase</keyword>
<proteinExistence type="predicted"/>
<dbReference type="InterPro" id="IPR003010">
    <property type="entry name" value="C-N_Hydrolase"/>
</dbReference>
<dbReference type="Proteomes" id="UP000285324">
    <property type="component" value="Unassembled WGS sequence"/>
</dbReference>
<dbReference type="SUPFAM" id="SSF56317">
    <property type="entry name" value="Carbon-nitrogen hydrolase"/>
    <property type="match status" value="1"/>
</dbReference>
<dbReference type="EMBL" id="QVXO01000037">
    <property type="protein sequence ID" value="RPJ89687.1"/>
    <property type="molecule type" value="Genomic_DNA"/>
</dbReference>
<dbReference type="PROSITE" id="PS50263">
    <property type="entry name" value="CN_HYDROLASE"/>
    <property type="match status" value="1"/>
</dbReference>
<dbReference type="PANTHER" id="PTHR43674:SF16">
    <property type="entry name" value="CARBON-NITROGEN FAMILY, PUTATIVE (AFU_ORTHOLOGUE AFUA_5G02350)-RELATED"/>
    <property type="match status" value="1"/>
</dbReference>
<dbReference type="OrthoDB" id="9803803at2"/>
<gene>
    <name evidence="3" type="ORF">DY367_21520</name>
</gene>
<name>A0A424W8Z9_ALCXX</name>
<organism evidence="3 4">
    <name type="scientific">Alcaligenes xylosoxydans xylosoxydans</name>
    <name type="common">Achromobacter xylosoxidans</name>
    <dbReference type="NCBI Taxonomy" id="85698"/>
    <lineage>
        <taxon>Bacteria</taxon>
        <taxon>Pseudomonadati</taxon>
        <taxon>Pseudomonadota</taxon>
        <taxon>Betaproteobacteria</taxon>
        <taxon>Burkholderiales</taxon>
        <taxon>Alcaligenaceae</taxon>
        <taxon>Achromobacter</taxon>
    </lineage>
</organism>
<dbReference type="CDD" id="cd07580">
    <property type="entry name" value="nitrilase_2"/>
    <property type="match status" value="1"/>
</dbReference>